<dbReference type="Pfam" id="PF13472">
    <property type="entry name" value="Lipase_GDSL_2"/>
    <property type="match status" value="1"/>
</dbReference>
<name>A0A5B8UIZ8_9BACT</name>
<sequence length="405" mass="44642">MKKLFLFFLLLPFFSFKPTTSDQDIFFGDSITFGNELGTQQYTARWSTQYCNDIPTSEINDALSGASMTPGLNAGRPVFDVNQVPTYQSSYRHIFISYWVNDYLNGGTPAAYAAATTNAVNGIIARGWPAAKIVLCFNYLPDTGPSIWPFMTHTIGQQWLAALRSVQQAKGTSFLDFYTPIYNRSDNASYAPDNIHPTAAWNSIMKQYAETNIESPSSTLPVTLVNFSGQRQASSTVLNWTVAQEQNVLRYEINRSGDGTNWTRVGEVNSLGNTAAQRSYSFVDNSAVAGKQYYRLRTVDQNGAFKFSNIIIVNGVKTSQLSLGGLFPNPVAATLNLVVNAPAKENVTVYLFDALGRTVKTQQQTVEAGANTVDVNVSRMRSGTYVVKLISENEGISAVERFVKE</sequence>
<dbReference type="KEGG" id="fgg:FSB75_10850"/>
<dbReference type="SUPFAM" id="SSF52266">
    <property type="entry name" value="SGNH hydrolase"/>
    <property type="match status" value="1"/>
</dbReference>
<protein>
    <submittedName>
        <fullName evidence="3">T9SS type A sorting domain-containing protein</fullName>
    </submittedName>
</protein>
<evidence type="ECO:0000259" key="1">
    <source>
        <dbReference type="Pfam" id="PF13472"/>
    </source>
</evidence>
<gene>
    <name evidence="3" type="ORF">FSB75_10850</name>
</gene>
<dbReference type="CDD" id="cd00229">
    <property type="entry name" value="SGNH_hydrolase"/>
    <property type="match status" value="1"/>
</dbReference>
<dbReference type="Pfam" id="PF18962">
    <property type="entry name" value="Por_Secre_tail"/>
    <property type="match status" value="1"/>
</dbReference>
<keyword evidence="4" id="KW-1185">Reference proteome</keyword>
<dbReference type="OrthoDB" id="612443at2"/>
<evidence type="ECO:0000313" key="4">
    <source>
        <dbReference type="Proteomes" id="UP000321204"/>
    </source>
</evidence>
<dbReference type="NCBIfam" id="TIGR04183">
    <property type="entry name" value="Por_Secre_tail"/>
    <property type="match status" value="1"/>
</dbReference>
<accession>A0A5B8UIZ8</accession>
<dbReference type="Proteomes" id="UP000321204">
    <property type="component" value="Chromosome"/>
</dbReference>
<dbReference type="EMBL" id="CP042433">
    <property type="protein sequence ID" value="QEC56366.1"/>
    <property type="molecule type" value="Genomic_DNA"/>
</dbReference>
<dbReference type="Gene3D" id="3.40.50.1110">
    <property type="entry name" value="SGNH hydrolase"/>
    <property type="match status" value="1"/>
</dbReference>
<dbReference type="GO" id="GO:0016788">
    <property type="term" value="F:hydrolase activity, acting on ester bonds"/>
    <property type="evidence" value="ECO:0007669"/>
    <property type="project" value="UniProtKB-ARBA"/>
</dbReference>
<feature type="domain" description="Secretion system C-terminal sorting" evidence="2">
    <location>
        <begin position="326"/>
        <end position="395"/>
    </location>
</feature>
<dbReference type="InterPro" id="IPR013830">
    <property type="entry name" value="SGNH_hydro"/>
</dbReference>
<dbReference type="InterPro" id="IPR026444">
    <property type="entry name" value="Secre_tail"/>
</dbReference>
<organism evidence="3 4">
    <name type="scientific">Flavisolibacter ginsenosidimutans</name>
    <dbReference type="NCBI Taxonomy" id="661481"/>
    <lineage>
        <taxon>Bacteria</taxon>
        <taxon>Pseudomonadati</taxon>
        <taxon>Bacteroidota</taxon>
        <taxon>Chitinophagia</taxon>
        <taxon>Chitinophagales</taxon>
        <taxon>Chitinophagaceae</taxon>
        <taxon>Flavisolibacter</taxon>
    </lineage>
</organism>
<proteinExistence type="predicted"/>
<reference evidence="3 4" key="1">
    <citation type="journal article" date="2015" name="Int. J. Syst. Evol. Microbiol.">
        <title>Flavisolibacter ginsenosidimutans sp. nov., with ginsenoside-converting activity isolated from soil used for cultivating ginseng.</title>
        <authorList>
            <person name="Zhao Y."/>
            <person name="Liu Q."/>
            <person name="Kang M.S."/>
            <person name="Jin F."/>
            <person name="Yu H."/>
            <person name="Im W.T."/>
        </authorList>
    </citation>
    <scope>NUCLEOTIDE SEQUENCE [LARGE SCALE GENOMIC DNA]</scope>
    <source>
        <strain evidence="3 4">Gsoil 636</strain>
    </source>
</reference>
<evidence type="ECO:0000259" key="2">
    <source>
        <dbReference type="Pfam" id="PF18962"/>
    </source>
</evidence>
<dbReference type="AlphaFoldDB" id="A0A5B8UIZ8"/>
<dbReference type="InterPro" id="IPR036514">
    <property type="entry name" value="SGNH_hydro_sf"/>
</dbReference>
<dbReference type="RefSeq" id="WP_146786935.1">
    <property type="nucleotide sequence ID" value="NZ_BAABIO010000001.1"/>
</dbReference>
<feature type="domain" description="SGNH hydrolase-type esterase" evidence="1">
    <location>
        <begin position="26"/>
        <end position="200"/>
    </location>
</feature>
<dbReference type="InterPro" id="IPR013783">
    <property type="entry name" value="Ig-like_fold"/>
</dbReference>
<evidence type="ECO:0000313" key="3">
    <source>
        <dbReference type="EMBL" id="QEC56366.1"/>
    </source>
</evidence>
<dbReference type="Gene3D" id="2.60.40.10">
    <property type="entry name" value="Immunoglobulins"/>
    <property type="match status" value="1"/>
</dbReference>